<dbReference type="SUPFAM" id="SSF58113">
    <property type="entry name" value="Apolipoprotein A-I"/>
    <property type="match status" value="1"/>
</dbReference>
<proteinExistence type="predicted"/>
<feature type="signal peptide" evidence="4">
    <location>
        <begin position="1"/>
        <end position="29"/>
    </location>
</feature>
<dbReference type="EMBL" id="CM008047">
    <property type="protein sequence ID" value="PVH64626.1"/>
    <property type="molecule type" value="Genomic_DNA"/>
</dbReference>
<organism evidence="5">
    <name type="scientific">Panicum hallii</name>
    <dbReference type="NCBI Taxonomy" id="206008"/>
    <lineage>
        <taxon>Eukaryota</taxon>
        <taxon>Viridiplantae</taxon>
        <taxon>Streptophyta</taxon>
        <taxon>Embryophyta</taxon>
        <taxon>Tracheophyta</taxon>
        <taxon>Spermatophyta</taxon>
        <taxon>Magnoliopsida</taxon>
        <taxon>Liliopsida</taxon>
        <taxon>Poales</taxon>
        <taxon>Poaceae</taxon>
        <taxon>PACMAD clade</taxon>
        <taxon>Panicoideae</taxon>
        <taxon>Panicodae</taxon>
        <taxon>Paniceae</taxon>
        <taxon>Panicinae</taxon>
        <taxon>Panicum</taxon>
        <taxon>Panicum sect. Panicum</taxon>
    </lineage>
</organism>
<evidence type="ECO:0000256" key="3">
    <source>
        <dbReference type="SAM" id="Phobius"/>
    </source>
</evidence>
<evidence type="ECO:0000256" key="4">
    <source>
        <dbReference type="SAM" id="SignalP"/>
    </source>
</evidence>
<sequence>MTMRITRRLLLAAAAAALLLLLVAGPAAAQDAAVEGVAPPAEELAANARAKEAAVLSAELVQLRAKISALESRIADQTLELKTKDDAIETLDMIVKEKSQHITTMQNQAASLQVKGSLAAEEQASKVNARVIELEKQIEKLKKDITAQKSKKAALEARAGDADKKVLELNMKLEKLQRTSDDQKRRIQKIEHALKVAEEELMKVQLETTTKAKKLREVHGAWLPSWLVTHAARSMEVVSNHWNEHGKPAFDSLLQKASEKSAQAKKWAEPHLETAKTKWMPVAKEKWATLKKNAEPYVQMVSEKSVEVYQTSSDFMRPHLVNAHQVADPYFQEAKKLSKPYIDQIATATKPHVEKIRTTLKPYTKRAHHVYGQFLETATTYHQQAQATVSDYLHQHEFTKQFVTDELVWYLAAALLVMPIFVLYTLLVDAFCTKKQKKTPPSSNANHGHRRHKRRHADK</sequence>
<keyword evidence="3" id="KW-1133">Transmembrane helix</keyword>
<dbReference type="Gramene" id="PVH64627">
    <property type="protein sequence ID" value="PVH64627"/>
    <property type="gene ID" value="PAHAL_2G318300"/>
</dbReference>
<dbReference type="PANTHER" id="PTHR34360:SF4">
    <property type="entry name" value="OS09G0497700 PROTEIN"/>
    <property type="match status" value="1"/>
</dbReference>
<dbReference type="AlphaFoldDB" id="A0A2T8KR40"/>
<feature type="region of interest" description="Disordered" evidence="2">
    <location>
        <begin position="436"/>
        <end position="459"/>
    </location>
</feature>
<keyword evidence="3" id="KW-0812">Transmembrane</keyword>
<name>A0A2T8KR40_9POAL</name>
<dbReference type="Gene3D" id="1.20.5.1230">
    <property type="entry name" value="Apolipoprotein A-I"/>
    <property type="match status" value="1"/>
</dbReference>
<reference evidence="5" key="1">
    <citation type="submission" date="2018-04" db="EMBL/GenBank/DDBJ databases">
        <title>WGS assembly of Panicum hallii.</title>
        <authorList>
            <person name="Lovell J."/>
            <person name="Jenkins J."/>
            <person name="Lowry D."/>
            <person name="Mamidi S."/>
            <person name="Sreedasyam A."/>
            <person name="Weng X."/>
            <person name="Barry K."/>
            <person name="Bonette J."/>
            <person name="Campitelli B."/>
            <person name="Daum C."/>
            <person name="Gordon S."/>
            <person name="Gould B."/>
            <person name="Lipzen A."/>
            <person name="Macqueen A."/>
            <person name="Palacio-Mejia J."/>
            <person name="Plott C."/>
            <person name="Shakirov E."/>
            <person name="Shu S."/>
            <person name="Yoshinaga Y."/>
            <person name="Zane M."/>
            <person name="Rokhsar D."/>
            <person name="Grimwood J."/>
            <person name="Schmutz J."/>
            <person name="Juenger T."/>
        </authorList>
    </citation>
    <scope>NUCLEOTIDE SEQUENCE [LARGE SCALE GENOMIC DNA]</scope>
    <source>
        <strain evidence="5">FIL2</strain>
    </source>
</reference>
<feature type="coiled-coil region" evidence="1">
    <location>
        <begin position="117"/>
        <end position="207"/>
    </location>
</feature>
<dbReference type="EMBL" id="CM008047">
    <property type="protein sequence ID" value="PAN13170.1"/>
    <property type="molecule type" value="Genomic_DNA"/>
</dbReference>
<dbReference type="PROSITE" id="PS51318">
    <property type="entry name" value="TAT"/>
    <property type="match status" value="1"/>
</dbReference>
<keyword evidence="1" id="KW-0175">Coiled coil</keyword>
<evidence type="ECO:0000256" key="2">
    <source>
        <dbReference type="SAM" id="MobiDB-lite"/>
    </source>
</evidence>
<gene>
    <name evidence="5" type="ORF">PAHAL_2G318300</name>
</gene>
<evidence type="ECO:0000313" key="5">
    <source>
        <dbReference type="EMBL" id="PVH64626.1"/>
    </source>
</evidence>
<dbReference type="InterPro" id="IPR006311">
    <property type="entry name" value="TAT_signal"/>
</dbReference>
<evidence type="ECO:0008006" key="6">
    <source>
        <dbReference type="Google" id="ProtNLM"/>
    </source>
</evidence>
<feature type="transmembrane region" description="Helical" evidence="3">
    <location>
        <begin position="407"/>
        <end position="428"/>
    </location>
</feature>
<dbReference type="PANTHER" id="PTHR34360">
    <property type="entry name" value="OS08G0519400 PROTEIN"/>
    <property type="match status" value="1"/>
</dbReference>
<feature type="coiled-coil region" evidence="1">
    <location>
        <begin position="53"/>
        <end position="80"/>
    </location>
</feature>
<dbReference type="Gramene" id="PVH64626">
    <property type="protein sequence ID" value="PVH64626"/>
    <property type="gene ID" value="PAHAL_2G318300"/>
</dbReference>
<dbReference type="Proteomes" id="UP000243499">
    <property type="component" value="Chromosome 2"/>
</dbReference>
<feature type="compositionally biased region" description="Basic residues" evidence="2">
    <location>
        <begin position="447"/>
        <end position="459"/>
    </location>
</feature>
<feature type="chain" id="PRO_5036323236" description="DUF641 domain-containing protein" evidence="4">
    <location>
        <begin position="30"/>
        <end position="459"/>
    </location>
</feature>
<dbReference type="Gramene" id="PAN13170">
    <property type="protein sequence ID" value="PAN13170"/>
    <property type="gene ID" value="PAHAL_2G318300"/>
</dbReference>
<protein>
    <recommendedName>
        <fullName evidence="6">DUF641 domain-containing protein</fullName>
    </recommendedName>
</protein>
<accession>A0A2T8KR40</accession>
<keyword evidence="3" id="KW-0472">Membrane</keyword>
<dbReference type="EMBL" id="CM008047">
    <property type="protein sequence ID" value="PVH64627.1"/>
    <property type="molecule type" value="Genomic_DNA"/>
</dbReference>
<dbReference type="Gene3D" id="1.20.5.170">
    <property type="match status" value="1"/>
</dbReference>
<evidence type="ECO:0000256" key="1">
    <source>
        <dbReference type="SAM" id="Coils"/>
    </source>
</evidence>
<keyword evidence="4" id="KW-0732">Signal</keyword>